<dbReference type="PANTHER" id="PTHR47245:SF2">
    <property type="entry name" value="PEPTIDYL-PROLYL CIS-TRANS ISOMERASE HP_0175-RELATED"/>
    <property type="match status" value="1"/>
</dbReference>
<dbReference type="PROSITE" id="PS50198">
    <property type="entry name" value="PPIC_PPIASE_2"/>
    <property type="match status" value="1"/>
</dbReference>
<dbReference type="AlphaFoldDB" id="X1B8E4"/>
<dbReference type="GO" id="GO:0003755">
    <property type="term" value="F:peptidyl-prolyl cis-trans isomerase activity"/>
    <property type="evidence" value="ECO:0007669"/>
    <property type="project" value="InterPro"/>
</dbReference>
<organism evidence="2">
    <name type="scientific">marine sediment metagenome</name>
    <dbReference type="NCBI Taxonomy" id="412755"/>
    <lineage>
        <taxon>unclassified sequences</taxon>
        <taxon>metagenomes</taxon>
        <taxon>ecological metagenomes</taxon>
    </lineage>
</organism>
<gene>
    <name evidence="2" type="ORF">S01H4_42559</name>
</gene>
<dbReference type="Gene3D" id="3.10.50.40">
    <property type="match status" value="1"/>
</dbReference>
<dbReference type="InterPro" id="IPR050245">
    <property type="entry name" value="PrsA_foldase"/>
</dbReference>
<accession>X1B8E4</accession>
<dbReference type="EMBL" id="BART01023385">
    <property type="protein sequence ID" value="GAG92009.1"/>
    <property type="molecule type" value="Genomic_DNA"/>
</dbReference>
<reference evidence="2" key="1">
    <citation type="journal article" date="2014" name="Front. Microbiol.">
        <title>High frequency of phylogenetically diverse reductive dehalogenase-homologous genes in deep subseafloor sedimentary metagenomes.</title>
        <authorList>
            <person name="Kawai M."/>
            <person name="Futagami T."/>
            <person name="Toyoda A."/>
            <person name="Takaki Y."/>
            <person name="Nishi S."/>
            <person name="Hori S."/>
            <person name="Arai W."/>
            <person name="Tsubouchi T."/>
            <person name="Morono Y."/>
            <person name="Uchiyama I."/>
            <person name="Ito T."/>
            <person name="Fujiyama A."/>
            <person name="Inagaki F."/>
            <person name="Takami H."/>
        </authorList>
    </citation>
    <scope>NUCLEOTIDE SEQUENCE</scope>
    <source>
        <strain evidence="2">Expedition CK06-06</strain>
    </source>
</reference>
<dbReference type="InterPro" id="IPR023058">
    <property type="entry name" value="PPIase_PpiC_CS"/>
</dbReference>
<name>X1B8E4_9ZZZZ</name>
<dbReference type="PANTHER" id="PTHR47245">
    <property type="entry name" value="PEPTIDYLPROLYL ISOMERASE"/>
    <property type="match status" value="1"/>
</dbReference>
<dbReference type="SUPFAM" id="SSF54534">
    <property type="entry name" value="FKBP-like"/>
    <property type="match status" value="1"/>
</dbReference>
<comment type="caution">
    <text evidence="2">The sequence shown here is derived from an EMBL/GenBank/DDBJ whole genome shotgun (WGS) entry which is preliminary data.</text>
</comment>
<protein>
    <recommendedName>
        <fullName evidence="1">PpiC domain-containing protein</fullName>
    </recommendedName>
</protein>
<evidence type="ECO:0000313" key="2">
    <source>
        <dbReference type="EMBL" id="GAG92009.1"/>
    </source>
</evidence>
<proteinExistence type="predicted"/>
<dbReference type="Pfam" id="PF13616">
    <property type="entry name" value="Rotamase_3"/>
    <property type="match status" value="1"/>
</dbReference>
<dbReference type="PROSITE" id="PS01096">
    <property type="entry name" value="PPIC_PPIASE_1"/>
    <property type="match status" value="1"/>
</dbReference>
<sequence>TLFVVPARVKASHILAIFPWVEDNSEETEEGKEEALEKIKMVKDKLKNGVDFEVLARQYSDDSASAASGGDLGYISKGQMIEEFEEALFSLDLGEVSEIVETKYGFHIIKGFDRQEEYIQKFDEVEESINAYLLNLHKMEKREDFIFSLIEEVNIEYFTDVEGTLNSTEEESE</sequence>
<dbReference type="InterPro" id="IPR000297">
    <property type="entry name" value="PPIase_PpiC"/>
</dbReference>
<feature type="domain" description="PpiC" evidence="1">
    <location>
        <begin position="6"/>
        <end position="113"/>
    </location>
</feature>
<dbReference type="InterPro" id="IPR046357">
    <property type="entry name" value="PPIase_dom_sf"/>
</dbReference>
<feature type="non-terminal residue" evidence="2">
    <location>
        <position position="1"/>
    </location>
</feature>
<evidence type="ECO:0000259" key="1">
    <source>
        <dbReference type="PROSITE" id="PS50198"/>
    </source>
</evidence>